<comment type="caution">
    <text evidence="3">The sequence shown here is derived from an EMBL/GenBank/DDBJ whole genome shotgun (WGS) entry which is preliminary data.</text>
</comment>
<dbReference type="AlphaFoldDB" id="A0AAN7WQH9"/>
<feature type="compositionally biased region" description="Polar residues" evidence="1">
    <location>
        <begin position="384"/>
        <end position="393"/>
    </location>
</feature>
<dbReference type="SMART" id="SM00220">
    <property type="entry name" value="S_TKc"/>
    <property type="match status" value="1"/>
</dbReference>
<dbReference type="PROSITE" id="PS00108">
    <property type="entry name" value="PROTEIN_KINASE_ST"/>
    <property type="match status" value="1"/>
</dbReference>
<dbReference type="GO" id="GO:0010506">
    <property type="term" value="P:regulation of autophagy"/>
    <property type="evidence" value="ECO:0007669"/>
    <property type="project" value="InterPro"/>
</dbReference>
<dbReference type="Pfam" id="PF00069">
    <property type="entry name" value="Pkinase"/>
    <property type="match status" value="1"/>
</dbReference>
<feature type="region of interest" description="Disordered" evidence="1">
    <location>
        <begin position="619"/>
        <end position="654"/>
    </location>
</feature>
<dbReference type="InterPro" id="IPR011009">
    <property type="entry name" value="Kinase-like_dom_sf"/>
</dbReference>
<organism evidence="3 4">
    <name type="scientific">Arxiozyma heterogenica</name>
    <dbReference type="NCBI Taxonomy" id="278026"/>
    <lineage>
        <taxon>Eukaryota</taxon>
        <taxon>Fungi</taxon>
        <taxon>Dikarya</taxon>
        <taxon>Ascomycota</taxon>
        <taxon>Saccharomycotina</taxon>
        <taxon>Saccharomycetes</taxon>
        <taxon>Saccharomycetales</taxon>
        <taxon>Saccharomycetaceae</taxon>
        <taxon>Arxiozyma</taxon>
    </lineage>
</organism>
<feature type="compositionally biased region" description="Basic and acidic residues" evidence="1">
    <location>
        <begin position="59"/>
        <end position="81"/>
    </location>
</feature>
<dbReference type="InterPro" id="IPR008271">
    <property type="entry name" value="Ser/Thr_kinase_AS"/>
</dbReference>
<proteinExistence type="predicted"/>
<dbReference type="Gene3D" id="1.10.510.10">
    <property type="entry name" value="Transferase(Phosphotransferase) domain 1"/>
    <property type="match status" value="1"/>
</dbReference>
<dbReference type="PANTHER" id="PTHR24348">
    <property type="entry name" value="SERINE/THREONINE-PROTEIN KINASE UNC-51-RELATED"/>
    <property type="match status" value="1"/>
</dbReference>
<feature type="region of interest" description="Disordered" evidence="1">
    <location>
        <begin position="930"/>
        <end position="950"/>
    </location>
</feature>
<dbReference type="GO" id="GO:0005524">
    <property type="term" value="F:ATP binding"/>
    <property type="evidence" value="ECO:0007669"/>
    <property type="project" value="InterPro"/>
</dbReference>
<dbReference type="GO" id="GO:0004674">
    <property type="term" value="F:protein serine/threonine kinase activity"/>
    <property type="evidence" value="ECO:0007669"/>
    <property type="project" value="InterPro"/>
</dbReference>
<feature type="region of interest" description="Disordered" evidence="1">
    <location>
        <begin position="57"/>
        <end position="93"/>
    </location>
</feature>
<dbReference type="InterPro" id="IPR000719">
    <property type="entry name" value="Prot_kinase_dom"/>
</dbReference>
<dbReference type="PROSITE" id="PS50011">
    <property type="entry name" value="PROTEIN_KINASE_DOM"/>
    <property type="match status" value="1"/>
</dbReference>
<keyword evidence="4" id="KW-1185">Reference proteome</keyword>
<feature type="compositionally biased region" description="Basic residues" evidence="1">
    <location>
        <begin position="490"/>
        <end position="500"/>
    </location>
</feature>
<feature type="compositionally biased region" description="Polar residues" evidence="1">
    <location>
        <begin position="937"/>
        <end position="946"/>
    </location>
</feature>
<name>A0AAN7WQH9_9SACH</name>
<feature type="region of interest" description="Disordered" evidence="1">
    <location>
        <begin position="344"/>
        <end position="393"/>
    </location>
</feature>
<dbReference type="EMBL" id="JAWIZZ010000031">
    <property type="protein sequence ID" value="KAK5781677.1"/>
    <property type="molecule type" value="Genomic_DNA"/>
</dbReference>
<dbReference type="SUPFAM" id="SSF56112">
    <property type="entry name" value="Protein kinase-like (PK-like)"/>
    <property type="match status" value="1"/>
</dbReference>
<accession>A0AAN7WQH9</accession>
<feature type="region of interest" description="Disordered" evidence="1">
    <location>
        <begin position="455"/>
        <end position="500"/>
    </location>
</feature>
<feature type="domain" description="Protein kinase" evidence="2">
    <location>
        <begin position="18"/>
        <end position="332"/>
    </location>
</feature>
<evidence type="ECO:0000313" key="4">
    <source>
        <dbReference type="Proteomes" id="UP001306508"/>
    </source>
</evidence>
<feature type="compositionally biased region" description="Polar residues" evidence="1">
    <location>
        <begin position="83"/>
        <end position="93"/>
    </location>
</feature>
<sequence>MTVDYEIYKEGGILKDRYQKIEDISEGSYGYVSLAKDLKEKKLVAVKYIFKLDEDEDRSDNYDSDKNYSDRNYDSSQEKFHVQNKSTNKNTDKSLISSNIKSKMSNDVCFEAMYEVDIQTKIGKHNNIVQLLDFFDSYIILEYCTGGDLYEAIKDDIVPRSTNAITHIISQILDAVEYVHNKHIYHRDIKPENILITGIDWTIKLTDWGLATTNKTSMDRSIGSERYMAPELFESNLDLEERKEPYHCDKVDLWAMGIVFLNIVFHKNPFSVANQSDKSFCYFAANREALFDVFSSMTYDFFQVLRYCLTIDPMNRDLKQIRVELDNLNEYTFDDEYYNNLEEEEEENYGYGSSGTEYDTEVSESASNAVQPPVSLPTPVGSLKPSNDTKNQSIDVDMDKSAASIDNNNTVATAVAANNIEIKEKIKDSTSQLISQNNNSNQHLEIPTSYAVQDNLHDHHTNPNNKGSHKNDPSDISKSNTKFKYSSNNKKNRGKKKNNGRYHIKPIQIRNRNKSKIIKNSRKPLGIPTPNTHINNFFHDYKKNKDKSNFNTRDFFTPPSVQNRYMEGVFDHKYRKNKSKYYLTTNTNNNNINPHGIYGANKGWHSSYNQNNGLSNSFKYNKFRRPSTTGNSGYNVSTLKSSHGQRNSFNNGSLTSGFFRRSSLTTHSPGAYIPPNQRNSISHASGNSPLPNLAYASLSTYNNIPDISTVLDNGHYNNSPGSVNSHNSRDSSSISSRNYNNNNSYDNNDSNHNNINNLRKNNSHELSILNDDGHESDDALFTLDENDSDLVKNFNSLSINSGTAHMGMMSHDHIHDNGNTANIAGHDLLNVPSSNSVPSVLVSQHFSTSDESTVSNTLGRLVTKGGTPSVTNDYLPDLLKSPVTNEIHHDDMVNSLVNNNYNQPINGGVLHRSSFGDNHSKTFKPGVYIPPHHRRASMNQQSSSSPPYEHVLNVSNNQISYDNNFNEKNNEKKNTADNSHDKIQSFNILMNPSQSTTSLQNEYAFADSNTEAIIFEEDEEVASNNGRTVFGPYEIYDNKSDYDKLNKFRAGRKSTTLQDEIVGSLEQYKNNWLLQQQSQQEEII</sequence>
<gene>
    <name evidence="3" type="ORF">RI543_000863</name>
</gene>
<evidence type="ECO:0000313" key="3">
    <source>
        <dbReference type="EMBL" id="KAK5781677.1"/>
    </source>
</evidence>
<protein>
    <recommendedName>
        <fullName evidence="2">Protein kinase domain-containing protein</fullName>
    </recommendedName>
</protein>
<dbReference type="GO" id="GO:0005737">
    <property type="term" value="C:cytoplasm"/>
    <property type="evidence" value="ECO:0007669"/>
    <property type="project" value="TreeGrafter"/>
</dbReference>
<dbReference type="InterPro" id="IPR045269">
    <property type="entry name" value="Atg1-like"/>
</dbReference>
<reference evidence="4" key="1">
    <citation type="submission" date="2023-07" db="EMBL/GenBank/DDBJ databases">
        <title>A draft genome of Kazachstania heterogenica Y-27499.</title>
        <authorList>
            <person name="Donic C."/>
            <person name="Kralova J.S."/>
            <person name="Fidel L."/>
            <person name="Ben-Dor S."/>
            <person name="Jung S."/>
        </authorList>
    </citation>
    <scope>NUCLEOTIDE SEQUENCE [LARGE SCALE GENOMIC DNA]</scope>
    <source>
        <strain evidence="4">Y27499</strain>
    </source>
</reference>
<feature type="compositionally biased region" description="Polar residues" evidence="1">
    <location>
        <begin position="626"/>
        <end position="654"/>
    </location>
</feature>
<dbReference type="FunFam" id="1.10.510.10:FF:000942">
    <property type="entry name" value="Serine/threonine-protein kinase KSP1"/>
    <property type="match status" value="1"/>
</dbReference>
<evidence type="ECO:0000259" key="2">
    <source>
        <dbReference type="PROSITE" id="PS50011"/>
    </source>
</evidence>
<feature type="compositionally biased region" description="Low complexity" evidence="1">
    <location>
        <begin position="724"/>
        <end position="758"/>
    </location>
</feature>
<evidence type="ECO:0000256" key="1">
    <source>
        <dbReference type="SAM" id="MobiDB-lite"/>
    </source>
</evidence>
<feature type="region of interest" description="Disordered" evidence="1">
    <location>
        <begin position="715"/>
        <end position="758"/>
    </location>
</feature>
<dbReference type="Proteomes" id="UP001306508">
    <property type="component" value="Unassembled WGS sequence"/>
</dbReference>
<dbReference type="Gene3D" id="3.30.200.20">
    <property type="entry name" value="Phosphorylase Kinase, domain 1"/>
    <property type="match status" value="1"/>
</dbReference>